<evidence type="ECO:0000313" key="2">
    <source>
        <dbReference type="Proteomes" id="UP000735302"/>
    </source>
</evidence>
<evidence type="ECO:0000313" key="1">
    <source>
        <dbReference type="EMBL" id="GFO25356.1"/>
    </source>
</evidence>
<reference evidence="1 2" key="1">
    <citation type="journal article" date="2021" name="Elife">
        <title>Chloroplast acquisition without the gene transfer in kleptoplastic sea slugs, Plakobranchus ocellatus.</title>
        <authorList>
            <person name="Maeda T."/>
            <person name="Takahashi S."/>
            <person name="Yoshida T."/>
            <person name="Shimamura S."/>
            <person name="Takaki Y."/>
            <person name="Nagai Y."/>
            <person name="Toyoda A."/>
            <person name="Suzuki Y."/>
            <person name="Arimoto A."/>
            <person name="Ishii H."/>
            <person name="Satoh N."/>
            <person name="Nishiyama T."/>
            <person name="Hasebe M."/>
            <person name="Maruyama T."/>
            <person name="Minagawa J."/>
            <person name="Obokata J."/>
            <person name="Shigenobu S."/>
        </authorList>
    </citation>
    <scope>NUCLEOTIDE SEQUENCE [LARGE SCALE GENOMIC DNA]</scope>
</reference>
<dbReference type="AlphaFoldDB" id="A0AAV4BXT6"/>
<protein>
    <submittedName>
        <fullName evidence="1">Uncharacterized protein</fullName>
    </submittedName>
</protein>
<organism evidence="1 2">
    <name type="scientific">Plakobranchus ocellatus</name>
    <dbReference type="NCBI Taxonomy" id="259542"/>
    <lineage>
        <taxon>Eukaryota</taxon>
        <taxon>Metazoa</taxon>
        <taxon>Spiralia</taxon>
        <taxon>Lophotrochozoa</taxon>
        <taxon>Mollusca</taxon>
        <taxon>Gastropoda</taxon>
        <taxon>Heterobranchia</taxon>
        <taxon>Euthyneura</taxon>
        <taxon>Panpulmonata</taxon>
        <taxon>Sacoglossa</taxon>
        <taxon>Placobranchoidea</taxon>
        <taxon>Plakobranchidae</taxon>
        <taxon>Plakobranchus</taxon>
    </lineage>
</organism>
<gene>
    <name evidence="1" type="ORF">PoB_005186100</name>
</gene>
<comment type="caution">
    <text evidence="1">The sequence shown here is derived from an EMBL/GenBank/DDBJ whole genome shotgun (WGS) entry which is preliminary data.</text>
</comment>
<accession>A0AAV4BXT6</accession>
<dbReference type="EMBL" id="BLXT01005746">
    <property type="protein sequence ID" value="GFO25356.1"/>
    <property type="molecule type" value="Genomic_DNA"/>
</dbReference>
<keyword evidence="2" id="KW-1185">Reference proteome</keyword>
<sequence length="133" mass="15528">MQTFCVRYCYRKFLKYSFVAPSVPALALGYFAGPENMLCSLLLSAKWAYLILHRTRFAFEGKRSRTARIRKLILSFATCQISINAEYRDHRISQNEALTAIRTFEDATHLIQPFPKCHSYIFFLFMFIASTFT</sequence>
<proteinExistence type="predicted"/>
<name>A0AAV4BXT6_9GAST</name>
<dbReference type="Proteomes" id="UP000735302">
    <property type="component" value="Unassembled WGS sequence"/>
</dbReference>